<evidence type="ECO:0000313" key="2">
    <source>
        <dbReference type="Proteomes" id="UP000178943"/>
    </source>
</evidence>
<dbReference type="EMBL" id="MFGW01000178">
    <property type="protein sequence ID" value="OGF62578.1"/>
    <property type="molecule type" value="Genomic_DNA"/>
</dbReference>
<reference evidence="1 2" key="1">
    <citation type="journal article" date="2016" name="Nat. Commun.">
        <title>Thousands of microbial genomes shed light on interconnected biogeochemical processes in an aquifer system.</title>
        <authorList>
            <person name="Anantharaman K."/>
            <person name="Brown C.T."/>
            <person name="Hug L.A."/>
            <person name="Sharon I."/>
            <person name="Castelle C.J."/>
            <person name="Probst A.J."/>
            <person name="Thomas B.C."/>
            <person name="Singh A."/>
            <person name="Wilkins M.J."/>
            <person name="Karaoz U."/>
            <person name="Brodie E.L."/>
            <person name="Williams K.H."/>
            <person name="Hubbard S.S."/>
            <person name="Banfield J.F."/>
        </authorList>
    </citation>
    <scope>NUCLEOTIDE SEQUENCE [LARGE SCALE GENOMIC DNA]</scope>
</reference>
<evidence type="ECO:0000313" key="1">
    <source>
        <dbReference type="EMBL" id="OGF62578.1"/>
    </source>
</evidence>
<dbReference type="InterPro" id="IPR019660">
    <property type="entry name" value="Put_sensory_transdc_reg_YbjN"/>
</dbReference>
<organism evidence="1 2">
    <name type="scientific">Candidatus Fischerbacteria bacterium RBG_13_37_8</name>
    <dbReference type="NCBI Taxonomy" id="1817863"/>
    <lineage>
        <taxon>Bacteria</taxon>
        <taxon>Candidatus Fischeribacteriota</taxon>
    </lineage>
</organism>
<dbReference type="SUPFAM" id="SSF69635">
    <property type="entry name" value="Type III secretory system chaperone-like"/>
    <property type="match status" value="1"/>
</dbReference>
<gene>
    <name evidence="1" type="ORF">A2Y62_11745</name>
</gene>
<dbReference type="AlphaFoldDB" id="A0A1F5VH71"/>
<dbReference type="Proteomes" id="UP000178943">
    <property type="component" value="Unassembled WGS sequence"/>
</dbReference>
<accession>A0A1F5VH71</accession>
<sequence>MFWKKEDKGQKGEVNIVQYEKMVNDLIGSFGVDPEKCRHRPRNLWSLYKGSALIYIEIFKADKDDFIEASSPIMKLPSRNLLAFYRKLLELNFQNLGVKYFVRDDWVYLAENRQLQGLDYDELRVMVERVGGFADQWDDPLIEEFKSR</sequence>
<dbReference type="STRING" id="1817863.A2Y62_11745"/>
<dbReference type="CDD" id="cd17036">
    <property type="entry name" value="T3SC_YbjN-like_1"/>
    <property type="match status" value="1"/>
</dbReference>
<dbReference type="Pfam" id="PF10722">
    <property type="entry name" value="YbjN"/>
    <property type="match status" value="1"/>
</dbReference>
<proteinExistence type="predicted"/>
<dbReference type="Gene3D" id="3.30.1460.10">
    <property type="match status" value="1"/>
</dbReference>
<comment type="caution">
    <text evidence="1">The sequence shown here is derived from an EMBL/GenBank/DDBJ whole genome shotgun (WGS) entry which is preliminary data.</text>
</comment>
<name>A0A1F5VH71_9BACT</name>
<protein>
    <submittedName>
        <fullName evidence="1">Uncharacterized protein</fullName>
    </submittedName>
</protein>